<evidence type="ECO:0000256" key="1">
    <source>
        <dbReference type="SAM" id="MobiDB-lite"/>
    </source>
</evidence>
<keyword evidence="2" id="KW-0732">Signal</keyword>
<gene>
    <name evidence="3" type="ORF">AFUS01_LOCUS13266</name>
</gene>
<sequence>MFLLSVILFSLAIIAVSIKDVMPVPGWIQSSRVQQENYRYARSPVESDSDETDEPFEGPQTGRLTSLPGSLGLEGVSNDKLIPGLLGGPVGPNRLGGTLFIRSGIFFEISGDPDIWNLEL</sequence>
<dbReference type="AlphaFoldDB" id="A0A8J2P3J9"/>
<dbReference type="Proteomes" id="UP000708208">
    <property type="component" value="Unassembled WGS sequence"/>
</dbReference>
<proteinExistence type="predicted"/>
<name>A0A8J2P3J9_9HEXA</name>
<accession>A0A8J2P3J9</accession>
<evidence type="ECO:0000313" key="3">
    <source>
        <dbReference type="EMBL" id="CAG7724231.1"/>
    </source>
</evidence>
<feature type="compositionally biased region" description="Acidic residues" evidence="1">
    <location>
        <begin position="47"/>
        <end position="56"/>
    </location>
</feature>
<keyword evidence="4" id="KW-1185">Reference proteome</keyword>
<organism evidence="3 4">
    <name type="scientific">Allacma fusca</name>
    <dbReference type="NCBI Taxonomy" id="39272"/>
    <lineage>
        <taxon>Eukaryota</taxon>
        <taxon>Metazoa</taxon>
        <taxon>Ecdysozoa</taxon>
        <taxon>Arthropoda</taxon>
        <taxon>Hexapoda</taxon>
        <taxon>Collembola</taxon>
        <taxon>Symphypleona</taxon>
        <taxon>Sminthuridae</taxon>
        <taxon>Allacma</taxon>
    </lineage>
</organism>
<evidence type="ECO:0008006" key="5">
    <source>
        <dbReference type="Google" id="ProtNLM"/>
    </source>
</evidence>
<protein>
    <recommendedName>
        <fullName evidence="5">Glycine-rich protein</fullName>
    </recommendedName>
</protein>
<feature type="chain" id="PRO_5035324869" description="Glycine-rich protein" evidence="2">
    <location>
        <begin position="18"/>
        <end position="120"/>
    </location>
</feature>
<comment type="caution">
    <text evidence="3">The sequence shown here is derived from an EMBL/GenBank/DDBJ whole genome shotgun (WGS) entry which is preliminary data.</text>
</comment>
<reference evidence="3" key="1">
    <citation type="submission" date="2021-06" db="EMBL/GenBank/DDBJ databases">
        <authorList>
            <person name="Hodson N. C."/>
            <person name="Mongue J. A."/>
            <person name="Jaron S. K."/>
        </authorList>
    </citation>
    <scope>NUCLEOTIDE SEQUENCE</scope>
</reference>
<feature type="region of interest" description="Disordered" evidence="1">
    <location>
        <begin position="39"/>
        <end position="69"/>
    </location>
</feature>
<feature type="signal peptide" evidence="2">
    <location>
        <begin position="1"/>
        <end position="17"/>
    </location>
</feature>
<evidence type="ECO:0000313" key="4">
    <source>
        <dbReference type="Proteomes" id="UP000708208"/>
    </source>
</evidence>
<dbReference type="EMBL" id="CAJVCH010107245">
    <property type="protein sequence ID" value="CAG7724231.1"/>
    <property type="molecule type" value="Genomic_DNA"/>
</dbReference>
<evidence type="ECO:0000256" key="2">
    <source>
        <dbReference type="SAM" id="SignalP"/>
    </source>
</evidence>